<keyword evidence="3" id="KW-0663">Pyridoxal phosphate</keyword>
<gene>
    <name evidence="7" type="ORF">PAC_08365</name>
</gene>
<dbReference type="Pfam" id="PF01212">
    <property type="entry name" value="Beta_elim_lyase"/>
    <property type="match status" value="1"/>
</dbReference>
<organism evidence="7 8">
    <name type="scientific">Phialocephala subalpina</name>
    <dbReference type="NCBI Taxonomy" id="576137"/>
    <lineage>
        <taxon>Eukaryota</taxon>
        <taxon>Fungi</taxon>
        <taxon>Dikarya</taxon>
        <taxon>Ascomycota</taxon>
        <taxon>Pezizomycotina</taxon>
        <taxon>Leotiomycetes</taxon>
        <taxon>Helotiales</taxon>
        <taxon>Mollisiaceae</taxon>
        <taxon>Phialocephala</taxon>
        <taxon>Phialocephala fortinii species complex</taxon>
    </lineage>
</organism>
<dbReference type="InterPro" id="IPR001597">
    <property type="entry name" value="ArAA_b-elim_lyase/Thr_aldolase"/>
</dbReference>
<dbReference type="PANTHER" id="PTHR48097">
    <property type="entry name" value="L-THREONINE ALDOLASE-RELATED"/>
    <property type="match status" value="1"/>
</dbReference>
<dbReference type="InterPro" id="IPR023603">
    <property type="entry name" value="Low_specificity_L-TA-like"/>
</dbReference>
<keyword evidence="8" id="KW-1185">Reference proteome</keyword>
<dbReference type="InterPro" id="IPR015424">
    <property type="entry name" value="PyrdxlP-dep_Trfase"/>
</dbReference>
<sequence>MGSIENMSDLAIDSSVTATKGETSNAWSTPGPSAFDFRSDTITTPNATMLQAIQNTTLFDDGYGEDPTTIALEANMAKLCGHEAGLFLLSGTMGNQVAIRSLLTQPPHAILCDQRAHIRYLEAGGIAMLCGAMVNGVMPSNGAYLRLEDIEEHAEVTNGENVNAYPTKVISLENTLRGIINPLDNIKKISEFAKKNGIKMHLDGARLWEVAAAGAGSLEEYGKCFDSVTLCFSKGLGAPMGSILISEFAKKNGIKMHLDGARLWEVAAAGAGSLEEYGKCFDSVTLCFSKGLGAPMGSILVGNHEFIKRAKWIRQAIGGEGEWWCTTRLPTKRLRDLKGC</sequence>
<dbReference type="Gene3D" id="3.40.640.10">
    <property type="entry name" value="Type I PLP-dependent aspartate aminotransferase-like (Major domain)"/>
    <property type="match status" value="2"/>
</dbReference>
<dbReference type="PANTHER" id="PTHR48097:SF9">
    <property type="entry name" value="L-THREONINE ALDOLASE"/>
    <property type="match status" value="1"/>
</dbReference>
<dbReference type="EMBL" id="FJOG01000012">
    <property type="protein sequence ID" value="CZR58473.1"/>
    <property type="molecule type" value="Genomic_DNA"/>
</dbReference>
<evidence type="ECO:0000256" key="2">
    <source>
        <dbReference type="ARBA" id="ARBA00006966"/>
    </source>
</evidence>
<reference evidence="7 8" key="1">
    <citation type="submission" date="2016-03" db="EMBL/GenBank/DDBJ databases">
        <authorList>
            <person name="Ploux O."/>
        </authorList>
    </citation>
    <scope>NUCLEOTIDE SEQUENCE [LARGE SCALE GENOMIC DNA]</scope>
    <source>
        <strain evidence="7 8">UAMH 11012</strain>
    </source>
</reference>
<dbReference type="GO" id="GO:0008732">
    <property type="term" value="F:L-allo-threonine aldolase activity"/>
    <property type="evidence" value="ECO:0007669"/>
    <property type="project" value="TreeGrafter"/>
</dbReference>
<keyword evidence="4" id="KW-0456">Lyase</keyword>
<dbReference type="SUPFAM" id="SSF53383">
    <property type="entry name" value="PLP-dependent transferases"/>
    <property type="match status" value="2"/>
</dbReference>
<comment type="cofactor">
    <cofactor evidence="1">
        <name>pyridoxal 5'-phosphate</name>
        <dbReference type="ChEBI" id="CHEBI:597326"/>
    </cofactor>
</comment>
<evidence type="ECO:0000256" key="4">
    <source>
        <dbReference type="ARBA" id="ARBA00023239"/>
    </source>
</evidence>
<accession>A0A1L7X0D4</accession>
<proteinExistence type="inferred from homology"/>
<evidence type="ECO:0000256" key="5">
    <source>
        <dbReference type="PIRSR" id="PIRSR017617-1"/>
    </source>
</evidence>
<dbReference type="InterPro" id="IPR015421">
    <property type="entry name" value="PyrdxlP-dep_Trfase_major"/>
</dbReference>
<comment type="similarity">
    <text evidence="2">Belongs to the threonine aldolase family.</text>
</comment>
<evidence type="ECO:0000313" key="7">
    <source>
        <dbReference type="EMBL" id="CZR58473.1"/>
    </source>
</evidence>
<dbReference type="Proteomes" id="UP000184330">
    <property type="component" value="Unassembled WGS sequence"/>
</dbReference>
<protein>
    <submittedName>
        <fullName evidence="7">Related to threonine aldolase</fullName>
    </submittedName>
</protein>
<dbReference type="GO" id="GO:0005829">
    <property type="term" value="C:cytosol"/>
    <property type="evidence" value="ECO:0007669"/>
    <property type="project" value="TreeGrafter"/>
</dbReference>
<dbReference type="GO" id="GO:0006567">
    <property type="term" value="P:L-threonine catabolic process"/>
    <property type="evidence" value="ECO:0007669"/>
    <property type="project" value="TreeGrafter"/>
</dbReference>
<evidence type="ECO:0000313" key="8">
    <source>
        <dbReference type="Proteomes" id="UP000184330"/>
    </source>
</evidence>
<dbReference type="OrthoDB" id="10261951at2759"/>
<name>A0A1L7X0D4_9HELO</name>
<dbReference type="AlphaFoldDB" id="A0A1L7X0D4"/>
<feature type="domain" description="Aromatic amino acid beta-eliminating lyase/threonine aldolase" evidence="6">
    <location>
        <begin position="36"/>
        <end position="245"/>
    </location>
</feature>
<evidence type="ECO:0000256" key="1">
    <source>
        <dbReference type="ARBA" id="ARBA00001933"/>
    </source>
</evidence>
<dbReference type="FunFam" id="3.40.640.10:FF:000030">
    <property type="entry name" value="Low-specificity L-threonine aldolase"/>
    <property type="match status" value="1"/>
</dbReference>
<feature type="modified residue" description="N6-(pyridoxal phosphate)lysine" evidence="5">
    <location>
        <position position="234"/>
    </location>
</feature>
<dbReference type="PIRSF" id="PIRSF017617">
    <property type="entry name" value="Thr_aldolase"/>
    <property type="match status" value="1"/>
</dbReference>
<evidence type="ECO:0000256" key="3">
    <source>
        <dbReference type="ARBA" id="ARBA00022898"/>
    </source>
</evidence>
<evidence type="ECO:0000259" key="6">
    <source>
        <dbReference type="Pfam" id="PF01212"/>
    </source>
</evidence>
<dbReference type="STRING" id="576137.A0A1L7X0D4"/>
<dbReference type="GO" id="GO:0006545">
    <property type="term" value="P:glycine biosynthetic process"/>
    <property type="evidence" value="ECO:0007669"/>
    <property type="project" value="TreeGrafter"/>
</dbReference>